<name>A0ABW3IC63_9FLAO</name>
<sequence>MKKLILSVFMLSYCMLTAQNVLNTTLIDIPYIGNNGGAHLLNWSFNDDNSEIYLYTYSHINGSQIITNQKEITEAEEQHNEKSLVGKLLSSASIDNMFENTVIPVVHEKIINADDLSSVSSKKLLFHKVDDVPNDKSVYFKRSSGMIDVSFPFETGSEIKYHYQDINVPLKYAPKYNEDILTLSYIELRGEGFLGLKNIKPTLVSKRGFFTYDNSKGYISKTETTDIAMLSDDDRLKGYDFIQNSDQVFDKTYLAWFVNEDDLSKYRQVIADEKGNLTINSFDFDAPRKLKIFNKAVYNKDLELTGIINVFGYDKKGKKNKDLYPVNRFDIIYTNPNGEIVFNTKIDHGTEKKYKNVITPILVLEKDNRQLKFINNHIESLFKSNYERFNLNKEGTTELISSKKYFEIKNDARINYYDYLSDFDRIDKIGDFYVVRKVIAEEIEVPETGSNSSISTQKKETDTRINLTILDENFEPVDFKSFSVDSSIIGKLNFQTIETNDNEIVFLARKENLYYIVKINQTSSSIPKVEFFPLDIEYAKSSTPILYFGAFTQNFALVDKKTREIYLINQFYDYKTYNAKVIDKVGITKIGY</sequence>
<reference evidence="3" key="1">
    <citation type="journal article" date="2019" name="Int. J. Syst. Evol. Microbiol.">
        <title>The Global Catalogue of Microorganisms (GCM) 10K type strain sequencing project: providing services to taxonomists for standard genome sequencing and annotation.</title>
        <authorList>
            <consortium name="The Broad Institute Genomics Platform"/>
            <consortium name="The Broad Institute Genome Sequencing Center for Infectious Disease"/>
            <person name="Wu L."/>
            <person name="Ma J."/>
        </authorList>
    </citation>
    <scope>NUCLEOTIDE SEQUENCE [LARGE SCALE GENOMIC DNA]</scope>
    <source>
        <strain evidence="3">CCUG 60898</strain>
    </source>
</reference>
<evidence type="ECO:0000313" key="3">
    <source>
        <dbReference type="Proteomes" id="UP001597100"/>
    </source>
</evidence>
<evidence type="ECO:0008006" key="4">
    <source>
        <dbReference type="Google" id="ProtNLM"/>
    </source>
</evidence>
<organism evidence="2 3">
    <name type="scientific">Salinimicrobium gaetbulicola</name>
    <dbReference type="NCBI Taxonomy" id="999702"/>
    <lineage>
        <taxon>Bacteria</taxon>
        <taxon>Pseudomonadati</taxon>
        <taxon>Bacteroidota</taxon>
        <taxon>Flavobacteriia</taxon>
        <taxon>Flavobacteriales</taxon>
        <taxon>Flavobacteriaceae</taxon>
        <taxon>Salinimicrobium</taxon>
    </lineage>
</organism>
<dbReference type="EMBL" id="JBHTJP010000002">
    <property type="protein sequence ID" value="MFD0975273.1"/>
    <property type="molecule type" value="Genomic_DNA"/>
</dbReference>
<dbReference type="RefSeq" id="WP_380736284.1">
    <property type="nucleotide sequence ID" value="NZ_JBHTJP010000002.1"/>
</dbReference>
<proteinExistence type="predicted"/>
<keyword evidence="3" id="KW-1185">Reference proteome</keyword>
<accession>A0ABW3IC63</accession>
<feature type="chain" id="PRO_5045221689" description="WG repeat protein" evidence="1">
    <location>
        <begin position="19"/>
        <end position="592"/>
    </location>
</feature>
<evidence type="ECO:0000256" key="1">
    <source>
        <dbReference type="SAM" id="SignalP"/>
    </source>
</evidence>
<feature type="signal peptide" evidence="1">
    <location>
        <begin position="1"/>
        <end position="18"/>
    </location>
</feature>
<protein>
    <recommendedName>
        <fullName evidence="4">WG repeat protein</fullName>
    </recommendedName>
</protein>
<dbReference type="Proteomes" id="UP001597100">
    <property type="component" value="Unassembled WGS sequence"/>
</dbReference>
<gene>
    <name evidence="2" type="ORF">ACFQ1G_00575</name>
</gene>
<evidence type="ECO:0000313" key="2">
    <source>
        <dbReference type="EMBL" id="MFD0975273.1"/>
    </source>
</evidence>
<comment type="caution">
    <text evidence="2">The sequence shown here is derived from an EMBL/GenBank/DDBJ whole genome shotgun (WGS) entry which is preliminary data.</text>
</comment>
<keyword evidence="1" id="KW-0732">Signal</keyword>